<organism evidence="2 3">
    <name type="scientific">Treponema pallidum subsp. pertenue (strain Gauthier)</name>
    <dbReference type="NCBI Taxonomy" id="491080"/>
    <lineage>
        <taxon>Bacteria</taxon>
        <taxon>Pseudomonadati</taxon>
        <taxon>Spirochaetota</taxon>
        <taxon>Spirochaetia</taxon>
        <taxon>Spirochaetales</taxon>
        <taxon>Treponemataceae</taxon>
        <taxon>Treponema</taxon>
    </lineage>
</organism>
<evidence type="ECO:0000256" key="1">
    <source>
        <dbReference type="SAM" id="MobiDB-lite"/>
    </source>
</evidence>
<name>A0AAU8Q2X8_TREPG</name>
<accession>A0AAU8Q2X8</accession>
<evidence type="ECO:0000313" key="2">
    <source>
        <dbReference type="EMBL" id="AEZ59723.1"/>
    </source>
</evidence>
<dbReference type="AlphaFoldDB" id="A0AAU8Q2X8"/>
<dbReference type="KEGG" id="tpg:TPEGAU_0461a"/>
<reference evidence="3" key="1">
    <citation type="journal article" date="2012" name="PLoS Negl. Trop. Dis.">
        <title>Whole genome sequences of three Treponema pallidum ssp. pertenue strains: yaws and syphilis treponemes differ in less than 0.2% of the genome sequence.</title>
        <authorList>
            <person name="Cejkova D."/>
            <person name="Zobanikova M."/>
            <person name="Chen L."/>
            <person name="Pospisilova P."/>
            <person name="Strouhal M."/>
            <person name="Qin X."/>
            <person name="Mikalova L."/>
            <person name="Norris S.J."/>
            <person name="Muzny D.M."/>
            <person name="Gibbs R.A."/>
            <person name="Fulton L.L."/>
            <person name="Sodergren E."/>
            <person name="Weinstock G.M."/>
            <person name="Smajs D."/>
        </authorList>
    </citation>
    <scope>NUCLEOTIDE SEQUENCE [LARGE SCALE GENOMIC DNA]</scope>
    <source>
        <strain evidence="3">Gauthier</strain>
    </source>
</reference>
<feature type="region of interest" description="Disordered" evidence="1">
    <location>
        <begin position="28"/>
        <end position="51"/>
    </location>
</feature>
<dbReference type="Proteomes" id="UP000008192">
    <property type="component" value="Chromosome"/>
</dbReference>
<protein>
    <submittedName>
        <fullName evidence="2">Uncharacterized protein</fullName>
    </submittedName>
</protein>
<dbReference type="EMBL" id="CP002376">
    <property type="protein sequence ID" value="AEZ59723.1"/>
    <property type="molecule type" value="Genomic_DNA"/>
</dbReference>
<gene>
    <name evidence="2" type="ordered locus">TPEGAU_0461a</name>
</gene>
<sequence length="80" mass="9147">MDYSSFQSFPLFPPITALMQTWHVPAPITGTETPPRGRYPRHRGGVSEVRALPPPVVPFPEERRQMLKRVPLPHFLTRDG</sequence>
<proteinExistence type="predicted"/>
<evidence type="ECO:0000313" key="3">
    <source>
        <dbReference type="Proteomes" id="UP000008192"/>
    </source>
</evidence>